<keyword evidence="3" id="KW-0813">Transport</keyword>
<keyword evidence="4" id="KW-0967">Endosome</keyword>
<organism evidence="7 8">
    <name type="scientific">Cordylochernes scorpioides</name>
    <dbReference type="NCBI Taxonomy" id="51811"/>
    <lineage>
        <taxon>Eukaryota</taxon>
        <taxon>Metazoa</taxon>
        <taxon>Ecdysozoa</taxon>
        <taxon>Arthropoda</taxon>
        <taxon>Chelicerata</taxon>
        <taxon>Arachnida</taxon>
        <taxon>Pseudoscorpiones</taxon>
        <taxon>Cheliferoidea</taxon>
        <taxon>Chernetidae</taxon>
        <taxon>Cordylochernes</taxon>
    </lineage>
</organism>
<dbReference type="EMBL" id="CP092883">
    <property type="protein sequence ID" value="UYV82102.1"/>
    <property type="molecule type" value="Genomic_DNA"/>
</dbReference>
<dbReference type="PANTHER" id="PTHR13673:SF0">
    <property type="entry name" value="VPS35 ENDOSOMAL PROTEIN-SORTING FACTOR-LIKE"/>
    <property type="match status" value="1"/>
</dbReference>
<dbReference type="InterPro" id="IPR029705">
    <property type="entry name" value="VPS35L"/>
</dbReference>
<evidence type="ECO:0000256" key="6">
    <source>
        <dbReference type="SAM" id="Phobius"/>
    </source>
</evidence>
<keyword evidence="6" id="KW-0812">Transmembrane</keyword>
<accession>A0ABY6LNY3</accession>
<comment type="subcellular location">
    <subcellularLocation>
        <location evidence="1">Endosome</location>
    </subcellularLocation>
</comment>
<evidence type="ECO:0000256" key="4">
    <source>
        <dbReference type="ARBA" id="ARBA00022753"/>
    </source>
</evidence>
<dbReference type="PANTHER" id="PTHR13673">
    <property type="entry name" value="ESOPHAGEAL CANCER ASSOCIATED PROTEIN"/>
    <property type="match status" value="1"/>
</dbReference>
<keyword evidence="6" id="KW-0472">Membrane</keyword>
<evidence type="ECO:0000256" key="5">
    <source>
        <dbReference type="ARBA" id="ARBA00022927"/>
    </source>
</evidence>
<evidence type="ECO:0000313" key="8">
    <source>
        <dbReference type="Proteomes" id="UP001235939"/>
    </source>
</evidence>
<name>A0ABY6LNY3_9ARAC</name>
<evidence type="ECO:0000313" key="7">
    <source>
        <dbReference type="EMBL" id="UYV82102.1"/>
    </source>
</evidence>
<evidence type="ECO:0000256" key="3">
    <source>
        <dbReference type="ARBA" id="ARBA00022448"/>
    </source>
</evidence>
<keyword evidence="8" id="KW-1185">Reference proteome</keyword>
<keyword evidence="5" id="KW-0653">Protein transport</keyword>
<comment type="similarity">
    <text evidence="2">Belongs to the VPS35L family.</text>
</comment>
<sequence length="547" mass="61803">MQADPPESQRLEILNEVWKVVSRFGNHKDYMSCAEAWIEFPVKHFTPFEVNTFLDDIIRHLTPDRAFEHHYPELVRILEQMLSHSRNLSALLTMDRFLPFLNLLQKEPVRTEGCKMVLEAFARKQAESINDPILINALNYICKTMHDSVNALTVEDERRQISNLISHFVRKVSFGRDFEQQLSFYVEARATFSNLDSVLVQLVQSVNLLAIQTRQVVKGHHTRKTASFVKACAAYSFITIPSLVDVFSRLELYLVSGQVALLNLCLSQADAFFKAAITLLPEVPSHFPETSDGGKPRPTESHHLNYLSNFLSTLLVVPCMVLQDHPDQEPLYLVRGLLSVVQHYSWEPHSDAPCQLYLRALALFSALTQEHFLYHVNGVESNEELYGGDPKYVAEVETLASNLLEEILGHLKFLADSGVSGTSLGHSRRIHMYVPQAYRRQAALALELARVLLTHADVTQPSLATLVVNLWGLAQRHGAADTRSMVCGPTLFAVAPIFSCSSRSACFLKCELKWWSGVTQEIDCMIVFFFFLSLVHVVQTMIIMVGS</sequence>
<feature type="transmembrane region" description="Helical" evidence="6">
    <location>
        <begin position="525"/>
        <end position="545"/>
    </location>
</feature>
<reference evidence="7 8" key="1">
    <citation type="submission" date="2022-01" db="EMBL/GenBank/DDBJ databases">
        <title>A chromosomal length assembly of Cordylochernes scorpioides.</title>
        <authorList>
            <person name="Zeh D."/>
            <person name="Zeh J."/>
        </authorList>
    </citation>
    <scope>NUCLEOTIDE SEQUENCE [LARGE SCALE GENOMIC DNA]</scope>
    <source>
        <strain evidence="7">IN4F17</strain>
        <tissue evidence="7">Whole Body</tissue>
    </source>
</reference>
<protein>
    <submittedName>
        <fullName evidence="7">C16orf62</fullName>
    </submittedName>
</protein>
<evidence type="ECO:0000256" key="2">
    <source>
        <dbReference type="ARBA" id="ARBA00010704"/>
    </source>
</evidence>
<dbReference type="Proteomes" id="UP001235939">
    <property type="component" value="Chromosome 21"/>
</dbReference>
<evidence type="ECO:0000256" key="1">
    <source>
        <dbReference type="ARBA" id="ARBA00004177"/>
    </source>
</evidence>
<gene>
    <name evidence="7" type="ORF">LAZ67_21000832</name>
</gene>
<keyword evidence="6" id="KW-1133">Transmembrane helix</keyword>
<proteinExistence type="inferred from homology"/>